<evidence type="ECO:0000256" key="3">
    <source>
        <dbReference type="ARBA" id="ARBA00008388"/>
    </source>
</evidence>
<keyword evidence="8" id="KW-0999">Mitochondrion inner membrane</keyword>
<dbReference type="Gene3D" id="1.20.1260.140">
    <property type="entry name" value="Alternative oxidase"/>
    <property type="match status" value="1"/>
</dbReference>
<dbReference type="GO" id="GO:0009916">
    <property type="term" value="F:alternative oxidase activity"/>
    <property type="evidence" value="ECO:0007669"/>
    <property type="project" value="InterPro"/>
</dbReference>
<evidence type="ECO:0000256" key="6">
    <source>
        <dbReference type="ARBA" id="ARBA00022692"/>
    </source>
</evidence>
<dbReference type="FunFam" id="1.20.1260.140:FF:000002">
    <property type="entry name" value="Alternative oxidase"/>
    <property type="match status" value="1"/>
</dbReference>
<protein>
    <submittedName>
        <fullName evidence="19">Alternative oxidase, mitochondrial-like</fullName>
    </submittedName>
</protein>
<evidence type="ECO:0000256" key="4">
    <source>
        <dbReference type="ARBA" id="ARBA00022448"/>
    </source>
</evidence>
<evidence type="ECO:0000256" key="10">
    <source>
        <dbReference type="ARBA" id="ARBA00022982"/>
    </source>
</evidence>
<comment type="subcellular location">
    <subcellularLocation>
        <location evidence="2">Mitochondrion inner membrane</location>
    </subcellularLocation>
</comment>
<keyword evidence="6 18" id="KW-0812">Transmembrane</keyword>
<dbReference type="CDD" id="cd01053">
    <property type="entry name" value="AOX"/>
    <property type="match status" value="1"/>
</dbReference>
<evidence type="ECO:0000256" key="15">
    <source>
        <dbReference type="ARBA" id="ARBA00023136"/>
    </source>
</evidence>
<reference evidence="19" key="1">
    <citation type="submission" date="2020-04" db="EMBL/GenBank/DDBJ databases">
        <authorList>
            <person name="Neveu A P."/>
        </authorList>
    </citation>
    <scope>NUCLEOTIDE SEQUENCE</scope>
    <source>
        <tissue evidence="19">Whole embryo</tissue>
    </source>
</reference>
<dbReference type="EMBL" id="LR786026">
    <property type="protein sequence ID" value="CAB3256645.1"/>
    <property type="molecule type" value="mRNA"/>
</dbReference>
<evidence type="ECO:0000256" key="17">
    <source>
        <dbReference type="SAM" id="MobiDB-lite"/>
    </source>
</evidence>
<evidence type="ECO:0000256" key="5">
    <source>
        <dbReference type="ARBA" id="ARBA00022660"/>
    </source>
</evidence>
<keyword evidence="12" id="KW-0560">Oxidoreductase</keyword>
<dbReference type="PANTHER" id="PTHR31803">
    <property type="entry name" value="ALTERNATIVE OXIDASE"/>
    <property type="match status" value="1"/>
</dbReference>
<feature type="compositionally biased region" description="Basic and acidic residues" evidence="17">
    <location>
        <begin position="59"/>
        <end position="82"/>
    </location>
</feature>
<keyword evidence="7" id="KW-0479">Metal-binding</keyword>
<keyword evidence="15 18" id="KW-0472">Membrane</keyword>
<keyword evidence="4" id="KW-0813">Transport</keyword>
<name>A0A6F9DFX6_9ASCI</name>
<organism evidence="19">
    <name type="scientific">Phallusia mammillata</name>
    <dbReference type="NCBI Taxonomy" id="59560"/>
    <lineage>
        <taxon>Eukaryota</taxon>
        <taxon>Metazoa</taxon>
        <taxon>Chordata</taxon>
        <taxon>Tunicata</taxon>
        <taxon>Ascidiacea</taxon>
        <taxon>Phlebobranchia</taxon>
        <taxon>Ascidiidae</taxon>
        <taxon>Phallusia</taxon>
    </lineage>
</organism>
<dbReference type="GO" id="GO:0046872">
    <property type="term" value="F:metal ion binding"/>
    <property type="evidence" value="ECO:0007669"/>
    <property type="project" value="UniProtKB-KW"/>
</dbReference>
<evidence type="ECO:0000256" key="18">
    <source>
        <dbReference type="SAM" id="Phobius"/>
    </source>
</evidence>
<proteinExistence type="evidence at transcript level"/>
<dbReference type="PANTHER" id="PTHR31803:SF3">
    <property type="entry name" value="ALTERNATIVE OXIDASE"/>
    <property type="match status" value="1"/>
</dbReference>
<sequence length="353" mass="40101">MNTLKCSRICITKCFCSSGAILTQHVKVVAQVPLSQPKWFNGFADTTIKRYINNSTGSDDPKLQIDHSPHFRETRPKTKKTNETTTTPETEGLSTIETALSEDAAEGRGMFEGGYRLPHPIWNEEELESVKITHQPPVTVVDKIAYYSVQTIRRGFDLFSGYTLGMYTGRLDEKQWLKRIIFLETIAGVPGMVGAMVRHLVSLRKLKRDHGWIHTLLEEAENERMHLMTALRVANPGIIMKACIMTAQGIFVSAFSLAYLISPRFCHRFVGYLEEEAVKTYTHCLKAIDNGELKMWKLMKAPEIAIEYWKLPPDAMMREVILVIRADEAHHRTVNHTLSSIKPDDQNPYPPGQ</sequence>
<evidence type="ECO:0000256" key="13">
    <source>
        <dbReference type="ARBA" id="ARBA00023004"/>
    </source>
</evidence>
<keyword evidence="14" id="KW-0496">Mitochondrion</keyword>
<feature type="region of interest" description="Disordered" evidence="17">
    <location>
        <begin position="55"/>
        <end position="91"/>
    </location>
</feature>
<evidence type="ECO:0000256" key="14">
    <source>
        <dbReference type="ARBA" id="ARBA00023128"/>
    </source>
</evidence>
<evidence type="ECO:0000256" key="7">
    <source>
        <dbReference type="ARBA" id="ARBA00022723"/>
    </source>
</evidence>
<dbReference type="AlphaFoldDB" id="A0A6F9DFX6"/>
<evidence type="ECO:0000256" key="1">
    <source>
        <dbReference type="ARBA" id="ARBA00001962"/>
    </source>
</evidence>
<keyword evidence="11 18" id="KW-1133">Transmembrane helix</keyword>
<dbReference type="InterPro" id="IPR038659">
    <property type="entry name" value="AOX_sf"/>
</dbReference>
<evidence type="ECO:0000256" key="16">
    <source>
        <dbReference type="ARBA" id="ARBA00025285"/>
    </source>
</evidence>
<keyword evidence="13" id="KW-0408">Iron</keyword>
<comment type="similarity">
    <text evidence="3">Belongs to the alternative oxidase family.</text>
</comment>
<evidence type="ECO:0000256" key="2">
    <source>
        <dbReference type="ARBA" id="ARBA00004273"/>
    </source>
</evidence>
<evidence type="ECO:0000313" key="19">
    <source>
        <dbReference type="EMBL" id="CAB3256645.1"/>
    </source>
</evidence>
<dbReference type="GO" id="GO:0010230">
    <property type="term" value="P:alternative respiration"/>
    <property type="evidence" value="ECO:0007669"/>
    <property type="project" value="TreeGrafter"/>
</dbReference>
<feature type="transmembrane region" description="Helical" evidence="18">
    <location>
        <begin position="238"/>
        <end position="261"/>
    </location>
</feature>
<keyword evidence="9" id="KW-0809">Transit peptide</keyword>
<evidence type="ECO:0000256" key="12">
    <source>
        <dbReference type="ARBA" id="ARBA00023002"/>
    </source>
</evidence>
<keyword evidence="10" id="KW-0249">Electron transport</keyword>
<dbReference type="InterPro" id="IPR002680">
    <property type="entry name" value="AOX"/>
</dbReference>
<dbReference type="GO" id="GO:0005743">
    <property type="term" value="C:mitochondrial inner membrane"/>
    <property type="evidence" value="ECO:0007669"/>
    <property type="project" value="UniProtKB-SubCell"/>
</dbReference>
<dbReference type="Pfam" id="PF01786">
    <property type="entry name" value="AOX"/>
    <property type="match status" value="1"/>
</dbReference>
<gene>
    <name evidence="19" type="primary">Iqcb1-002</name>
</gene>
<evidence type="ECO:0000256" key="8">
    <source>
        <dbReference type="ARBA" id="ARBA00022792"/>
    </source>
</evidence>
<accession>A0A6F9DFX6</accession>
<comment type="cofactor">
    <cofactor evidence="1">
        <name>Fe cation</name>
        <dbReference type="ChEBI" id="CHEBI:24875"/>
    </cofactor>
</comment>
<feature type="transmembrane region" description="Helical" evidence="18">
    <location>
        <begin position="180"/>
        <end position="201"/>
    </location>
</feature>
<keyword evidence="5" id="KW-0679">Respiratory chain</keyword>
<evidence type="ECO:0000256" key="11">
    <source>
        <dbReference type="ARBA" id="ARBA00022989"/>
    </source>
</evidence>
<comment type="function">
    <text evidence="16">Catalyzes cyanide-resistant oxygen consumption. May increase respiration when the cytochrome respiratory pathway is restricted, or in response to low temperatures.</text>
</comment>
<evidence type="ECO:0000256" key="9">
    <source>
        <dbReference type="ARBA" id="ARBA00022946"/>
    </source>
</evidence>